<dbReference type="InterPro" id="IPR036291">
    <property type="entry name" value="NAD(P)-bd_dom_sf"/>
</dbReference>
<evidence type="ECO:0000256" key="1">
    <source>
        <dbReference type="ARBA" id="ARBA00006328"/>
    </source>
</evidence>
<dbReference type="PANTHER" id="PTHR42748:SF7">
    <property type="entry name" value="NMRA LIKE REDOX SENSOR 1-RELATED"/>
    <property type="match status" value="1"/>
</dbReference>
<evidence type="ECO:0000313" key="4">
    <source>
        <dbReference type="EMBL" id="SMO52369.1"/>
    </source>
</evidence>
<dbReference type="Gene3D" id="3.40.50.720">
    <property type="entry name" value="NAD(P)-binding Rossmann-like Domain"/>
    <property type="match status" value="1"/>
</dbReference>
<organism evidence="4 5">
    <name type="scientific">Solitalea koreensis</name>
    <dbReference type="NCBI Taxonomy" id="543615"/>
    <lineage>
        <taxon>Bacteria</taxon>
        <taxon>Pseudomonadati</taxon>
        <taxon>Bacteroidota</taxon>
        <taxon>Sphingobacteriia</taxon>
        <taxon>Sphingobacteriales</taxon>
        <taxon>Sphingobacteriaceae</taxon>
        <taxon>Solitalea</taxon>
    </lineage>
</organism>
<dbReference type="Proteomes" id="UP000315971">
    <property type="component" value="Unassembled WGS sequence"/>
</dbReference>
<protein>
    <submittedName>
        <fullName evidence="4">Uncharacterized conserved protein YbjT, contains NAD(P)-binding and DUF2867 domains</fullName>
    </submittedName>
</protein>
<dbReference type="InterPro" id="IPR008030">
    <property type="entry name" value="NmrA-like"/>
</dbReference>
<evidence type="ECO:0000259" key="3">
    <source>
        <dbReference type="Pfam" id="PF05368"/>
    </source>
</evidence>
<name>A0A521BYV0_9SPHI</name>
<evidence type="ECO:0000256" key="2">
    <source>
        <dbReference type="ARBA" id="ARBA00022857"/>
    </source>
</evidence>
<accession>A0A521BYV0</accession>
<evidence type="ECO:0000313" key="5">
    <source>
        <dbReference type="Proteomes" id="UP000315971"/>
    </source>
</evidence>
<dbReference type="CDD" id="cd05251">
    <property type="entry name" value="NmrA_like_SDR_a"/>
    <property type="match status" value="1"/>
</dbReference>
<dbReference type="Gene3D" id="3.90.25.10">
    <property type="entry name" value="UDP-galactose 4-epimerase, domain 1"/>
    <property type="match status" value="1"/>
</dbReference>
<dbReference type="RefSeq" id="WP_142602305.1">
    <property type="nucleotide sequence ID" value="NZ_FXSZ01000003.1"/>
</dbReference>
<gene>
    <name evidence="4" type="ORF">SAMN06265350_10358</name>
</gene>
<dbReference type="Pfam" id="PF05368">
    <property type="entry name" value="NmrA"/>
    <property type="match status" value="1"/>
</dbReference>
<dbReference type="OrthoDB" id="9798669at2"/>
<proteinExistence type="inferred from homology"/>
<dbReference type="SUPFAM" id="SSF51735">
    <property type="entry name" value="NAD(P)-binding Rossmann-fold domains"/>
    <property type="match status" value="1"/>
</dbReference>
<keyword evidence="5" id="KW-1185">Reference proteome</keyword>
<dbReference type="AlphaFoldDB" id="A0A521BYV0"/>
<dbReference type="PANTHER" id="PTHR42748">
    <property type="entry name" value="NITROGEN METABOLITE REPRESSION PROTEIN NMRA FAMILY MEMBER"/>
    <property type="match status" value="1"/>
</dbReference>
<reference evidence="4 5" key="1">
    <citation type="submission" date="2017-05" db="EMBL/GenBank/DDBJ databases">
        <authorList>
            <person name="Varghese N."/>
            <person name="Submissions S."/>
        </authorList>
    </citation>
    <scope>NUCLEOTIDE SEQUENCE [LARGE SCALE GENOMIC DNA]</scope>
    <source>
        <strain evidence="4 5">DSM 21342</strain>
    </source>
</reference>
<dbReference type="EMBL" id="FXSZ01000003">
    <property type="protein sequence ID" value="SMO52369.1"/>
    <property type="molecule type" value="Genomic_DNA"/>
</dbReference>
<comment type="similarity">
    <text evidence="1">Belongs to the NmrA-type oxidoreductase family.</text>
</comment>
<feature type="domain" description="NmrA-like" evidence="3">
    <location>
        <begin position="3"/>
        <end position="269"/>
    </location>
</feature>
<keyword evidence="2" id="KW-0521">NADP</keyword>
<sequence length="299" mass="33890">MSDQTILVIGATGAQGGSVARHLLKDNRFKVRCFTRNEHSEKALALKAAGAELAVGDLDDKESLFKAMKDCYGVFGLTITKFDEHFDNEYQQGKNLIDAVFQSHIQHFVFSALPYAKKLSNEQYAVPHFDTKAQLEEYARELMPNTTFVHVAFYYENFLNFFHPKKGEDGNYHFGFPQGDTKLSGVSVEDAGGVINVIFNRPDEFKGKVVGIVGDDITPDEYAEVMSAGFDKHVKYSHILKEVFAGTDFHGALDIANMFEFTRNYIKNRQADLELSRSLYPQIKSFKTWLEENKGRFFS</sequence>
<dbReference type="InterPro" id="IPR051164">
    <property type="entry name" value="NmrA-like_oxidored"/>
</dbReference>